<feature type="region of interest" description="Disordered" evidence="1">
    <location>
        <begin position="1"/>
        <end position="87"/>
    </location>
</feature>
<evidence type="ECO:0000256" key="1">
    <source>
        <dbReference type="SAM" id="MobiDB-lite"/>
    </source>
</evidence>
<accession>A0AAX6FM15</accession>
<feature type="compositionally biased region" description="Basic and acidic residues" evidence="1">
    <location>
        <begin position="70"/>
        <end position="81"/>
    </location>
</feature>
<name>A0AAX6FM15_IRIPA</name>
<sequence length="178" mass="19555">MEARFSKHTHSRAGRREKMAPRKTSAKKSAPAPAVTASPRKTRSATAGKRVVPPPIAAAKKPPTKRPKIATKEKVNEKPTAEKGPSLADSFPKSVIIEACKQCNQFKMRANMVKEGLENVVAGVAVTINPDKPRRGCFEIRDGSGGIFISLLDMKRPFTPMRKLDMEKVIKDIILKIN</sequence>
<reference evidence="2" key="2">
    <citation type="submission" date="2023-04" db="EMBL/GenBank/DDBJ databases">
        <authorList>
            <person name="Bruccoleri R.E."/>
            <person name="Oakeley E.J."/>
            <person name="Faust A.-M."/>
            <person name="Dessus-Babus S."/>
            <person name="Altorfer M."/>
            <person name="Burckhardt D."/>
            <person name="Oertli M."/>
            <person name="Naumann U."/>
            <person name="Petersen F."/>
            <person name="Wong J."/>
        </authorList>
    </citation>
    <scope>NUCLEOTIDE SEQUENCE</scope>
    <source>
        <strain evidence="2">GSM-AAB239-AS_SAM_17_03QT</strain>
        <tissue evidence="2">Leaf</tissue>
    </source>
</reference>
<dbReference type="InterPro" id="IPR052674">
    <property type="entry name" value="SelWTH-like"/>
</dbReference>
<feature type="compositionally biased region" description="Low complexity" evidence="1">
    <location>
        <begin position="27"/>
        <end position="39"/>
    </location>
</feature>
<organism evidence="2 3">
    <name type="scientific">Iris pallida</name>
    <name type="common">Sweet iris</name>
    <dbReference type="NCBI Taxonomy" id="29817"/>
    <lineage>
        <taxon>Eukaryota</taxon>
        <taxon>Viridiplantae</taxon>
        <taxon>Streptophyta</taxon>
        <taxon>Embryophyta</taxon>
        <taxon>Tracheophyta</taxon>
        <taxon>Spermatophyta</taxon>
        <taxon>Magnoliopsida</taxon>
        <taxon>Liliopsida</taxon>
        <taxon>Asparagales</taxon>
        <taxon>Iridaceae</taxon>
        <taxon>Iridoideae</taxon>
        <taxon>Irideae</taxon>
        <taxon>Iris</taxon>
    </lineage>
</organism>
<dbReference type="AlphaFoldDB" id="A0AAX6FM15"/>
<reference evidence="2" key="1">
    <citation type="journal article" date="2023" name="GigaByte">
        <title>Genome assembly of the bearded iris, Iris pallida Lam.</title>
        <authorList>
            <person name="Bruccoleri R.E."/>
            <person name="Oakeley E.J."/>
            <person name="Faust A.M.E."/>
            <person name="Altorfer M."/>
            <person name="Dessus-Babus S."/>
            <person name="Burckhardt D."/>
            <person name="Oertli M."/>
            <person name="Naumann U."/>
            <person name="Petersen F."/>
            <person name="Wong J."/>
        </authorList>
    </citation>
    <scope>NUCLEOTIDE SEQUENCE</scope>
    <source>
        <strain evidence="2">GSM-AAB239-AS_SAM_17_03QT</strain>
    </source>
</reference>
<dbReference type="EMBL" id="JANAVB010027996">
    <property type="protein sequence ID" value="KAJ6817400.1"/>
    <property type="molecule type" value="Genomic_DNA"/>
</dbReference>
<dbReference type="PANTHER" id="PTHR33638:SF1">
    <property type="entry name" value="SELENOPROTEIN H"/>
    <property type="match status" value="1"/>
</dbReference>
<dbReference type="Proteomes" id="UP001140949">
    <property type="component" value="Unassembled WGS sequence"/>
</dbReference>
<feature type="compositionally biased region" description="Basic residues" evidence="1">
    <location>
        <begin position="1"/>
        <end position="13"/>
    </location>
</feature>
<evidence type="ECO:0000313" key="2">
    <source>
        <dbReference type="EMBL" id="KAJ6817400.1"/>
    </source>
</evidence>
<gene>
    <name evidence="2" type="ORF">M6B38_411175</name>
</gene>
<dbReference type="PANTHER" id="PTHR33638">
    <property type="entry name" value="SELENOPROTEIN H"/>
    <property type="match status" value="1"/>
</dbReference>
<dbReference type="GO" id="GO:0005794">
    <property type="term" value="C:Golgi apparatus"/>
    <property type="evidence" value="ECO:0007669"/>
    <property type="project" value="TreeGrafter"/>
</dbReference>
<comment type="caution">
    <text evidence="2">The sequence shown here is derived from an EMBL/GenBank/DDBJ whole genome shotgun (WGS) entry which is preliminary data.</text>
</comment>
<protein>
    <submittedName>
        <fullName evidence="2">Selenoprotein H</fullName>
    </submittedName>
</protein>
<keyword evidence="3" id="KW-1185">Reference proteome</keyword>
<evidence type="ECO:0000313" key="3">
    <source>
        <dbReference type="Proteomes" id="UP001140949"/>
    </source>
</evidence>
<proteinExistence type="predicted"/>